<reference evidence="1 2" key="1">
    <citation type="submission" date="2019-02" db="EMBL/GenBank/DDBJ databases">
        <title>Deep-cultivation of Planctomycetes and their phenomic and genomic characterization uncovers novel biology.</title>
        <authorList>
            <person name="Wiegand S."/>
            <person name="Jogler M."/>
            <person name="Boedeker C."/>
            <person name="Pinto D."/>
            <person name="Vollmers J."/>
            <person name="Rivas-Marin E."/>
            <person name="Kohn T."/>
            <person name="Peeters S.H."/>
            <person name="Heuer A."/>
            <person name="Rast P."/>
            <person name="Oberbeckmann S."/>
            <person name="Bunk B."/>
            <person name="Jeske O."/>
            <person name="Meyerdierks A."/>
            <person name="Storesund J.E."/>
            <person name="Kallscheuer N."/>
            <person name="Luecker S."/>
            <person name="Lage O.M."/>
            <person name="Pohl T."/>
            <person name="Merkel B.J."/>
            <person name="Hornburger P."/>
            <person name="Mueller R.-W."/>
            <person name="Bruemmer F."/>
            <person name="Labrenz M."/>
            <person name="Spormann A.M."/>
            <person name="Op den Camp H."/>
            <person name="Overmann J."/>
            <person name="Amann R."/>
            <person name="Jetten M.S.M."/>
            <person name="Mascher T."/>
            <person name="Medema M.H."/>
            <person name="Devos D.P."/>
            <person name="Kaster A.-K."/>
            <person name="Ovreas L."/>
            <person name="Rohde M."/>
            <person name="Galperin M.Y."/>
            <person name="Jogler C."/>
        </authorList>
    </citation>
    <scope>NUCLEOTIDE SEQUENCE [LARGE SCALE GENOMIC DNA]</scope>
    <source>
        <strain evidence="1 2">HG66A1</strain>
    </source>
</reference>
<evidence type="ECO:0000313" key="2">
    <source>
        <dbReference type="Proteomes" id="UP000320421"/>
    </source>
</evidence>
<organism evidence="1 2">
    <name type="scientific">Gimesia chilikensis</name>
    <dbReference type="NCBI Taxonomy" id="2605989"/>
    <lineage>
        <taxon>Bacteria</taxon>
        <taxon>Pseudomonadati</taxon>
        <taxon>Planctomycetota</taxon>
        <taxon>Planctomycetia</taxon>
        <taxon>Planctomycetales</taxon>
        <taxon>Planctomycetaceae</taxon>
        <taxon>Gimesia</taxon>
    </lineage>
</organism>
<dbReference type="Proteomes" id="UP000320421">
    <property type="component" value="Chromosome"/>
</dbReference>
<gene>
    <name evidence="1" type="ORF">HG66A1_00770</name>
</gene>
<name>A0A517PG26_9PLAN</name>
<accession>A0A517PG26</accession>
<proteinExistence type="predicted"/>
<sequence>MRIFKTRELSEVVADATSRPSELTRHDLGQGVAVSFLYNGDEEHPDTCQWRIVAQNEMQLRQVVQQLVESLTTIGVRCNPVQISGSVCHFRDEGPWGVAAE</sequence>
<keyword evidence="2" id="KW-1185">Reference proteome</keyword>
<evidence type="ECO:0000313" key="1">
    <source>
        <dbReference type="EMBL" id="QDT18318.1"/>
    </source>
</evidence>
<dbReference type="AlphaFoldDB" id="A0A517PG26"/>
<protein>
    <submittedName>
        <fullName evidence="1">Uncharacterized protein</fullName>
    </submittedName>
</protein>
<dbReference type="EMBL" id="CP036266">
    <property type="protein sequence ID" value="QDT18318.1"/>
    <property type="molecule type" value="Genomic_DNA"/>
</dbReference>